<dbReference type="Pfam" id="PF06961">
    <property type="entry name" value="DUF1294"/>
    <property type="match status" value="1"/>
</dbReference>
<feature type="transmembrane region" description="Helical" evidence="1">
    <location>
        <begin position="6"/>
        <end position="22"/>
    </location>
</feature>
<dbReference type="EMBL" id="JAFNJU010000001">
    <property type="protein sequence ID" value="MBO1263857.1"/>
    <property type="molecule type" value="Genomic_DNA"/>
</dbReference>
<gene>
    <name evidence="2" type="ORF">J3A84_02205</name>
</gene>
<keyword evidence="1" id="KW-0812">Transmembrane</keyword>
<dbReference type="GO" id="GO:0003676">
    <property type="term" value="F:nucleic acid binding"/>
    <property type="evidence" value="ECO:0007669"/>
    <property type="project" value="InterPro"/>
</dbReference>
<keyword evidence="1" id="KW-0472">Membrane</keyword>
<evidence type="ECO:0000313" key="2">
    <source>
        <dbReference type="EMBL" id="MBO1263857.1"/>
    </source>
</evidence>
<proteinExistence type="predicted"/>
<feature type="transmembrane region" description="Helical" evidence="1">
    <location>
        <begin position="63"/>
        <end position="84"/>
    </location>
</feature>
<keyword evidence="3" id="KW-1185">Reference proteome</keyword>
<name>A0A939H9H4_9CLOT</name>
<dbReference type="AlphaFoldDB" id="A0A939H9H4"/>
<dbReference type="InterPro" id="IPR010718">
    <property type="entry name" value="DUF1294"/>
</dbReference>
<reference evidence="2" key="1">
    <citation type="submission" date="2021-03" db="EMBL/GenBank/DDBJ databases">
        <title>Proteiniclasticum marinus sp. nov., isolated from tidal flat sediment.</title>
        <authorList>
            <person name="Namirimu T."/>
            <person name="Yang J.-A."/>
            <person name="Yang S.-H."/>
            <person name="Kim Y.-J."/>
            <person name="Kwon K.K."/>
        </authorList>
    </citation>
    <scope>NUCLEOTIDE SEQUENCE</scope>
    <source>
        <strain evidence="2">SCR006</strain>
    </source>
</reference>
<organism evidence="2 3">
    <name type="scientific">Proteiniclasticum aestuarii</name>
    <dbReference type="NCBI Taxonomy" id="2817862"/>
    <lineage>
        <taxon>Bacteria</taxon>
        <taxon>Bacillati</taxon>
        <taxon>Bacillota</taxon>
        <taxon>Clostridia</taxon>
        <taxon>Eubacteriales</taxon>
        <taxon>Clostridiaceae</taxon>
        <taxon>Proteiniclasticum</taxon>
    </lineage>
</organism>
<feature type="transmembrane region" description="Helical" evidence="1">
    <location>
        <begin position="38"/>
        <end position="57"/>
    </location>
</feature>
<protein>
    <submittedName>
        <fullName evidence="2">DUF1294 domain-containing protein</fullName>
    </submittedName>
</protein>
<dbReference type="PIRSF" id="PIRSF002599">
    <property type="entry name" value="Cold_shock_A"/>
    <property type="match status" value="1"/>
</dbReference>
<accession>A0A939H9H4</accession>
<dbReference type="InterPro" id="IPR012156">
    <property type="entry name" value="Cold_shock_CspA"/>
</dbReference>
<keyword evidence="1" id="KW-1133">Transmembrane helix</keyword>
<dbReference type="RefSeq" id="WP_207598359.1">
    <property type="nucleotide sequence ID" value="NZ_JAFNJU010000001.1"/>
</dbReference>
<evidence type="ECO:0000313" key="3">
    <source>
        <dbReference type="Proteomes" id="UP000664218"/>
    </source>
</evidence>
<dbReference type="Proteomes" id="UP000664218">
    <property type="component" value="Unassembled WGS sequence"/>
</dbReference>
<comment type="caution">
    <text evidence="2">The sequence shown here is derived from an EMBL/GenBank/DDBJ whole genome shotgun (WGS) entry which is preliminary data.</text>
</comment>
<evidence type="ECO:0000256" key="1">
    <source>
        <dbReference type="SAM" id="Phobius"/>
    </source>
</evidence>
<sequence length="87" mass="10095">MNYLFGYILFINIFSLIIMHIDKNKARKHRWRVSESSLMILGFLGGSIGLLVGMYALRHKTKHVKFTLGVPMLLLLNLLIYVLFNDI</sequence>